<dbReference type="Pfam" id="PF01067">
    <property type="entry name" value="Calpain_III"/>
    <property type="match status" value="1"/>
</dbReference>
<accession>A0A4V1IRF7</accession>
<dbReference type="Gene3D" id="2.60.40.150">
    <property type="entry name" value="C2 domain"/>
    <property type="match status" value="1"/>
</dbReference>
<evidence type="ECO:0000259" key="1">
    <source>
        <dbReference type="SMART" id="SM00720"/>
    </source>
</evidence>
<dbReference type="SUPFAM" id="SSF49758">
    <property type="entry name" value="Calpain large subunit, middle domain (domain III)"/>
    <property type="match status" value="1"/>
</dbReference>
<evidence type="ECO:0000313" key="2">
    <source>
        <dbReference type="EMBL" id="RKO89897.1"/>
    </source>
</evidence>
<dbReference type="InterPro" id="IPR035892">
    <property type="entry name" value="C2_domain_sf"/>
</dbReference>
<name>A0A4V1IRF7_9FUNG</name>
<protein>
    <recommendedName>
        <fullName evidence="1">Peptidase C2 calpain domain-containing protein</fullName>
    </recommendedName>
</protein>
<keyword evidence="3" id="KW-1185">Reference proteome</keyword>
<evidence type="ECO:0000313" key="3">
    <source>
        <dbReference type="Proteomes" id="UP000269721"/>
    </source>
</evidence>
<dbReference type="Pfam" id="PF00168">
    <property type="entry name" value="C2"/>
    <property type="match status" value="1"/>
</dbReference>
<dbReference type="SUPFAM" id="SSF49562">
    <property type="entry name" value="C2 domain (Calcium/lipid-binding domain, CaLB)"/>
    <property type="match status" value="1"/>
</dbReference>
<proteinExistence type="predicted"/>
<reference evidence="3" key="1">
    <citation type="journal article" date="2018" name="Nat. Microbiol.">
        <title>Leveraging single-cell genomics to expand the fungal tree of life.</title>
        <authorList>
            <person name="Ahrendt S.R."/>
            <person name="Quandt C.A."/>
            <person name="Ciobanu D."/>
            <person name="Clum A."/>
            <person name="Salamov A."/>
            <person name="Andreopoulos B."/>
            <person name="Cheng J.F."/>
            <person name="Woyke T."/>
            <person name="Pelin A."/>
            <person name="Henrissat B."/>
            <person name="Reynolds N.K."/>
            <person name="Benny G.L."/>
            <person name="Smith M.E."/>
            <person name="James T.Y."/>
            <person name="Grigoriev I.V."/>
        </authorList>
    </citation>
    <scope>NUCLEOTIDE SEQUENCE [LARGE SCALE GENOMIC DNA]</scope>
</reference>
<dbReference type="InterPro" id="IPR036213">
    <property type="entry name" value="Calpain_III_sf"/>
</dbReference>
<dbReference type="InterPro" id="IPR000008">
    <property type="entry name" value="C2_dom"/>
</dbReference>
<dbReference type="EMBL" id="KZ995828">
    <property type="protein sequence ID" value="RKO89897.1"/>
    <property type="molecule type" value="Genomic_DNA"/>
</dbReference>
<dbReference type="OrthoDB" id="167576at2759"/>
<dbReference type="InterPro" id="IPR022682">
    <property type="entry name" value="Calpain_domain_III"/>
</dbReference>
<dbReference type="Proteomes" id="UP000269721">
    <property type="component" value="Unassembled WGS sequence"/>
</dbReference>
<gene>
    <name evidence="2" type="ORF">BDK51DRAFT_48772</name>
</gene>
<sequence length="346" mass="38000">MIFLFEKTSFQVLVDESEGWEGRFLAAAPGSIIGEGWGYCAIPLRVVETNRSVRIHTAHYPVAATVSYEPSREITGRFRLSAGRYICLPTTFEPGKEGEFLLRFVCTSGSGAEADSSASTIRIAPLGKEGFSGVIDTFRGAFLGYPVGVVRIEIIACRDLARRRRMGADAACYVEIGFHDGRRRRAQSDAQNPDASIAPAAEYHRSLDALTITDADASTYTATTTHADLRPTTILAWDPPLDSRSGQSFKTPAIRGADPEFAAAFMFPVRRPATATIDIAVRGRELFRDRFLGGARVCVGDYLDDGMRDRMWEVEMPLRPREDGGRDVVQGFINLRVKYESGVGAL</sequence>
<dbReference type="InterPro" id="IPR022683">
    <property type="entry name" value="Calpain_III"/>
</dbReference>
<organism evidence="2 3">
    <name type="scientific">Blyttiomyces helicus</name>
    <dbReference type="NCBI Taxonomy" id="388810"/>
    <lineage>
        <taxon>Eukaryota</taxon>
        <taxon>Fungi</taxon>
        <taxon>Fungi incertae sedis</taxon>
        <taxon>Chytridiomycota</taxon>
        <taxon>Chytridiomycota incertae sedis</taxon>
        <taxon>Chytridiomycetes</taxon>
        <taxon>Chytridiomycetes incertae sedis</taxon>
        <taxon>Blyttiomyces</taxon>
    </lineage>
</organism>
<dbReference type="Gene3D" id="2.60.120.380">
    <property type="match status" value="1"/>
</dbReference>
<feature type="domain" description="Peptidase C2 calpain" evidence="1">
    <location>
        <begin position="11"/>
        <end position="113"/>
    </location>
</feature>
<dbReference type="AlphaFoldDB" id="A0A4V1IRF7"/>
<dbReference type="SMART" id="SM00720">
    <property type="entry name" value="calpain_III"/>
    <property type="match status" value="1"/>
</dbReference>